<dbReference type="InterPro" id="IPR026082">
    <property type="entry name" value="ABCA"/>
</dbReference>
<dbReference type="SUPFAM" id="SSF52540">
    <property type="entry name" value="P-loop containing nucleoside triphosphate hydrolases"/>
    <property type="match status" value="2"/>
</dbReference>
<dbReference type="InterPro" id="IPR003593">
    <property type="entry name" value="AAA+_ATPase"/>
</dbReference>
<keyword evidence="2 7" id="KW-0812">Transmembrane</keyword>
<evidence type="ECO:0000256" key="7">
    <source>
        <dbReference type="SAM" id="Phobius"/>
    </source>
</evidence>
<feature type="transmembrane region" description="Helical" evidence="7">
    <location>
        <begin position="506"/>
        <end position="529"/>
    </location>
</feature>
<dbReference type="Proteomes" id="UP000694888">
    <property type="component" value="Unplaced"/>
</dbReference>
<feature type="domain" description="ABC transporter" evidence="8">
    <location>
        <begin position="71"/>
        <end position="307"/>
    </location>
</feature>
<keyword evidence="9" id="KW-1185">Reference proteome</keyword>
<dbReference type="PROSITE" id="PS50893">
    <property type="entry name" value="ABC_TRANSPORTER_2"/>
    <property type="match status" value="1"/>
</dbReference>
<proteinExistence type="predicted"/>
<feature type="transmembrane region" description="Helical" evidence="7">
    <location>
        <begin position="586"/>
        <end position="608"/>
    </location>
</feature>
<evidence type="ECO:0000256" key="1">
    <source>
        <dbReference type="ARBA" id="ARBA00004141"/>
    </source>
</evidence>
<dbReference type="RefSeq" id="XP_035828410.1">
    <property type="nucleotide sequence ID" value="XM_035972517.1"/>
</dbReference>
<evidence type="ECO:0000256" key="3">
    <source>
        <dbReference type="ARBA" id="ARBA00022741"/>
    </source>
</evidence>
<dbReference type="PANTHER" id="PTHR19229">
    <property type="entry name" value="ATP-BINDING CASSETTE TRANSPORTER SUBFAMILY A ABCA"/>
    <property type="match status" value="1"/>
</dbReference>
<dbReference type="InterPro" id="IPR003439">
    <property type="entry name" value="ABC_transporter-like_ATP-bd"/>
</dbReference>
<gene>
    <name evidence="10" type="primary">LOC101861159</name>
</gene>
<feature type="transmembrane region" description="Helical" evidence="7">
    <location>
        <begin position="549"/>
        <end position="574"/>
    </location>
</feature>
<dbReference type="GO" id="GO:0005524">
    <property type="term" value="F:ATP binding"/>
    <property type="evidence" value="ECO:0007669"/>
    <property type="project" value="UniProtKB-KW"/>
</dbReference>
<feature type="transmembrane region" description="Helical" evidence="7">
    <location>
        <begin position="620"/>
        <end position="640"/>
    </location>
</feature>
<evidence type="ECO:0000256" key="6">
    <source>
        <dbReference type="ARBA" id="ARBA00023136"/>
    </source>
</evidence>
<dbReference type="InterPro" id="IPR013525">
    <property type="entry name" value="ABC2_TM"/>
</dbReference>
<dbReference type="CDD" id="cd03263">
    <property type="entry name" value="ABC_subfamily_A"/>
    <property type="match status" value="1"/>
</dbReference>
<sequence>MMIVDIGLHLLITWYMDNIYPGEFGVPKPLYFPFLKSFWCPSHIKEEVSTQSEQVDTKHLETDPQNLNAGIAIKDLTKIFAGGKVAVAGMSLNMYEDQITVLLGHNGAGKTTTMSMLTGFMAPSSGTAVVNGYDIRSNIDEVRETLGLCPQHNILFDQLTVREHLYFFAKMKGVSGNLDALIATVVNDMFLTGKENTQAQHLSGGQKRKLSVGIALIGGSKVNRVFLLVVILDEPSSGMDPGARRHLWDVLQRNKRGRTVLLTTHYMDEADALGDRIAIMAEGVVKCCGTSMFLKKLYGAGYHLIIVKDDECRVDEITQIVRSTLLMPLALTAGGVAILNSGSSEKQEVGDQGTVRYDLSPFYRPIVSYTDGSPASSISSDLAEKYAEIFSTHPGTAEKINQDKSSNVSEYLLWKMHDVGFDIFSQRFPIGAEFLPQSNNSIKGVALYNDRAWHAKPVALVQMLNAFIREYVGDDYSIQASLHPMPKPMLARGSSFRDTGDNLKNIYPLTIFLSLGMAYLLSSFAYTLIVERQRGCKHLQEVSGVNPFIYWLATFLWDYIIYLAVVIGIIVIFFGFGETALIGEDAFGPLIFMFLLFGFAACFSSYVFQFVFKSPPTGFVVTLILYFILSLFTNLMLTAIKSKWRNDFRNLFSVLFLPFNLNKFITDYYNWHSEVPSKLAFAASKKPGQSVWDFDSPGVGLYVFMMALHAGVALLLLMLIEFHVLQKIWYLIRKSGERKDQAPLQEINMTSLFTEDSDVAQERDRIFRTTLPQLFTTDSLILMELSKNFGQMTAVDHLCVGVPEQECFGLLGQNGAGKTTTFKMLTGQEMVSWGNAYVKTHDIKDNIKKVQSNMGYCPQFDALTDQLTGKETLTLYCRIKGIPEEEITRVCNSLIDSLMLTPHADKLVGKYRYLSRVPRFRPVPETHTRAAEEMLLLLLSDYAVETQLEK</sequence>
<comment type="subcellular location">
    <subcellularLocation>
        <location evidence="1">Membrane</location>
        <topology evidence="1">Multi-pass membrane protein</topology>
    </subcellularLocation>
</comment>
<dbReference type="GeneID" id="101861159"/>
<feature type="transmembrane region" description="Helical" evidence="7">
    <location>
        <begin position="701"/>
        <end position="725"/>
    </location>
</feature>
<dbReference type="Pfam" id="PF12698">
    <property type="entry name" value="ABC2_membrane_3"/>
    <property type="match status" value="1"/>
</dbReference>
<dbReference type="PANTHER" id="PTHR19229:SF250">
    <property type="entry name" value="ABC TRANSPORTER DOMAIN-CONTAINING PROTEIN-RELATED"/>
    <property type="match status" value="1"/>
</dbReference>
<keyword evidence="6 7" id="KW-0472">Membrane</keyword>
<dbReference type="SMART" id="SM00382">
    <property type="entry name" value="AAA"/>
    <property type="match status" value="1"/>
</dbReference>
<dbReference type="InterPro" id="IPR017871">
    <property type="entry name" value="ABC_transporter-like_CS"/>
</dbReference>
<evidence type="ECO:0000259" key="8">
    <source>
        <dbReference type="PROSITE" id="PS50893"/>
    </source>
</evidence>
<keyword evidence="3" id="KW-0547">Nucleotide-binding</keyword>
<name>A0ABM1W167_APLCA</name>
<evidence type="ECO:0000313" key="10">
    <source>
        <dbReference type="RefSeq" id="XP_035828410.1"/>
    </source>
</evidence>
<accession>A0ABM1W167</accession>
<keyword evidence="4 10" id="KW-0067">ATP-binding</keyword>
<protein>
    <submittedName>
        <fullName evidence="10">ATP-binding cassette sub-family A member 3</fullName>
    </submittedName>
</protein>
<evidence type="ECO:0000256" key="5">
    <source>
        <dbReference type="ARBA" id="ARBA00022989"/>
    </source>
</evidence>
<organism evidence="9 10">
    <name type="scientific">Aplysia californica</name>
    <name type="common">California sea hare</name>
    <dbReference type="NCBI Taxonomy" id="6500"/>
    <lineage>
        <taxon>Eukaryota</taxon>
        <taxon>Metazoa</taxon>
        <taxon>Spiralia</taxon>
        <taxon>Lophotrochozoa</taxon>
        <taxon>Mollusca</taxon>
        <taxon>Gastropoda</taxon>
        <taxon>Heterobranchia</taxon>
        <taxon>Euthyneura</taxon>
        <taxon>Tectipleura</taxon>
        <taxon>Aplysiida</taxon>
        <taxon>Aplysioidea</taxon>
        <taxon>Aplysiidae</taxon>
        <taxon>Aplysia</taxon>
    </lineage>
</organism>
<evidence type="ECO:0000256" key="4">
    <source>
        <dbReference type="ARBA" id="ARBA00022840"/>
    </source>
</evidence>
<reference evidence="10" key="1">
    <citation type="submission" date="2025-08" db="UniProtKB">
        <authorList>
            <consortium name="RefSeq"/>
        </authorList>
    </citation>
    <scope>IDENTIFICATION</scope>
</reference>
<dbReference type="PROSITE" id="PS00211">
    <property type="entry name" value="ABC_TRANSPORTER_1"/>
    <property type="match status" value="1"/>
</dbReference>
<keyword evidence="5 7" id="KW-1133">Transmembrane helix</keyword>
<dbReference type="InterPro" id="IPR027417">
    <property type="entry name" value="P-loop_NTPase"/>
</dbReference>
<evidence type="ECO:0000313" key="9">
    <source>
        <dbReference type="Proteomes" id="UP000694888"/>
    </source>
</evidence>
<evidence type="ECO:0000256" key="2">
    <source>
        <dbReference type="ARBA" id="ARBA00022692"/>
    </source>
</evidence>
<dbReference type="Gene3D" id="3.40.50.300">
    <property type="entry name" value="P-loop containing nucleotide triphosphate hydrolases"/>
    <property type="match status" value="2"/>
</dbReference>
<dbReference type="Pfam" id="PF00005">
    <property type="entry name" value="ABC_tran"/>
    <property type="match status" value="2"/>
</dbReference>